<dbReference type="GO" id="GO:0003887">
    <property type="term" value="F:DNA-directed DNA polymerase activity"/>
    <property type="evidence" value="ECO:0007669"/>
    <property type="project" value="TreeGrafter"/>
</dbReference>
<evidence type="ECO:0000259" key="2">
    <source>
        <dbReference type="PROSITE" id="PS50173"/>
    </source>
</evidence>
<evidence type="ECO:0000256" key="1">
    <source>
        <dbReference type="ARBA" id="ARBA00010945"/>
    </source>
</evidence>
<dbReference type="PANTHER" id="PTHR11076">
    <property type="entry name" value="DNA REPAIR POLYMERASE UMUC / TRANSFERASE FAMILY MEMBER"/>
    <property type="match status" value="1"/>
</dbReference>
<dbReference type="InterPro" id="IPR001126">
    <property type="entry name" value="UmuC"/>
</dbReference>
<gene>
    <name evidence="3" type="ORF">AOE01nite_35280</name>
</gene>
<name>A0A511XQU6_9PROT</name>
<dbReference type="SUPFAM" id="SSF52540">
    <property type="entry name" value="P-loop containing nucleoside triphosphate hydrolases"/>
    <property type="match status" value="1"/>
</dbReference>
<feature type="domain" description="UmuC" evidence="2">
    <location>
        <begin position="1"/>
        <end position="44"/>
    </location>
</feature>
<dbReference type="InterPro" id="IPR050116">
    <property type="entry name" value="DNA_polymerase-Y"/>
</dbReference>
<dbReference type="InterPro" id="IPR043128">
    <property type="entry name" value="Rev_trsase/Diguanyl_cyclase"/>
</dbReference>
<dbReference type="Proteomes" id="UP000321746">
    <property type="component" value="Unassembled WGS sequence"/>
</dbReference>
<dbReference type="Pfam" id="PF11798">
    <property type="entry name" value="IMS_HHH"/>
    <property type="match status" value="1"/>
</dbReference>
<accession>A0A511XQU6</accession>
<protein>
    <recommendedName>
        <fullName evidence="2">UmuC domain-containing protein</fullName>
    </recommendedName>
</protein>
<organism evidence="3 4">
    <name type="scientific">Acetobacter oeni</name>
    <dbReference type="NCBI Taxonomy" id="304077"/>
    <lineage>
        <taxon>Bacteria</taxon>
        <taxon>Pseudomonadati</taxon>
        <taxon>Pseudomonadota</taxon>
        <taxon>Alphaproteobacteria</taxon>
        <taxon>Acetobacterales</taxon>
        <taxon>Acetobacteraceae</taxon>
        <taxon>Acetobacter</taxon>
    </lineage>
</organism>
<dbReference type="PANTHER" id="PTHR11076:SF33">
    <property type="entry name" value="DNA POLYMERASE KAPPA"/>
    <property type="match status" value="1"/>
</dbReference>
<dbReference type="SUPFAM" id="SSF56672">
    <property type="entry name" value="DNA/RNA polymerases"/>
    <property type="match status" value="1"/>
</dbReference>
<dbReference type="GO" id="GO:0005829">
    <property type="term" value="C:cytosol"/>
    <property type="evidence" value="ECO:0007669"/>
    <property type="project" value="TreeGrafter"/>
</dbReference>
<comment type="caution">
    <text evidence="3">The sequence shown here is derived from an EMBL/GenBank/DDBJ whole genome shotgun (WGS) entry which is preliminary data.</text>
</comment>
<dbReference type="PROSITE" id="PS50173">
    <property type="entry name" value="UMUC"/>
    <property type="match status" value="1"/>
</dbReference>
<proteinExistence type="inferred from homology"/>
<dbReference type="InterPro" id="IPR043502">
    <property type="entry name" value="DNA/RNA_pol_sf"/>
</dbReference>
<evidence type="ECO:0000313" key="4">
    <source>
        <dbReference type="Proteomes" id="UP000321746"/>
    </source>
</evidence>
<dbReference type="GO" id="GO:0042276">
    <property type="term" value="P:error-prone translesion synthesis"/>
    <property type="evidence" value="ECO:0007669"/>
    <property type="project" value="TreeGrafter"/>
</dbReference>
<dbReference type="Gene3D" id="3.30.70.270">
    <property type="match status" value="1"/>
</dbReference>
<sequence>MSYNRFLAKLASDQNKPDGLFVITPKHGPVFVATLAIEKFHGIGPATAKRMHALGIRTGEDLRTWPVEALRGHFGSAAEFYFGISRGIDNCPVNPNRQRKSIGIETTSERDMAEPDHLQGWTGKPVERLREIAAQHGAKSYALACIARGACAAYLPREGQGSLCAQRCRENDDDPRNRFHFEEVRRAIDMKREDGTIKLVGGDEVEVMQQIARLYVTRRDAADLSRAVRSILQERGEISRKEITVEAIGQRGETYDLQIAAGDRLRLYRRTWGKVEGQGKTVGNNGDVVTVVVHSKDGLRVRTKDGEVADVERRRFRDAKSGRVLLGFGFAMTVDAAQGLTSDEHINAMPRGVGNATGFTSYVAESRAKGTTWTMISDAATFEAVRNQRALGDLTPVTSNELYKALGIDVPFRTAEERDQRVQELIRLGVAQETLATSDRDYGGEVQRKVQAIALEKTAGARLADLDRKIESLMKCSGVTVTAPERSLRVQRAWNATPDPGV</sequence>
<dbReference type="Gene3D" id="1.10.150.20">
    <property type="entry name" value="5' to 3' exonuclease, C-terminal subdomain"/>
    <property type="match status" value="1"/>
</dbReference>
<dbReference type="GO" id="GO:0006281">
    <property type="term" value="P:DNA repair"/>
    <property type="evidence" value="ECO:0007669"/>
    <property type="project" value="InterPro"/>
</dbReference>
<dbReference type="InterPro" id="IPR024728">
    <property type="entry name" value="PolY_HhH_motif"/>
</dbReference>
<dbReference type="GO" id="GO:0009432">
    <property type="term" value="P:SOS response"/>
    <property type="evidence" value="ECO:0007669"/>
    <property type="project" value="TreeGrafter"/>
</dbReference>
<evidence type="ECO:0000313" key="3">
    <source>
        <dbReference type="EMBL" id="GEN65304.1"/>
    </source>
</evidence>
<keyword evidence="4" id="KW-1185">Reference proteome</keyword>
<dbReference type="EMBL" id="BJYG01000089">
    <property type="protein sequence ID" value="GEN65304.1"/>
    <property type="molecule type" value="Genomic_DNA"/>
</dbReference>
<dbReference type="AlphaFoldDB" id="A0A511XQU6"/>
<reference evidence="3 4" key="1">
    <citation type="submission" date="2019-07" db="EMBL/GenBank/DDBJ databases">
        <title>Whole genome shotgun sequence of Acetobacter oeni NBRC 105207.</title>
        <authorList>
            <person name="Hosoyama A."/>
            <person name="Uohara A."/>
            <person name="Ohji S."/>
            <person name="Ichikawa N."/>
        </authorList>
    </citation>
    <scope>NUCLEOTIDE SEQUENCE [LARGE SCALE GENOMIC DNA]</scope>
    <source>
        <strain evidence="3 4">NBRC 105207</strain>
    </source>
</reference>
<dbReference type="InterPro" id="IPR027417">
    <property type="entry name" value="P-loop_NTPase"/>
</dbReference>
<comment type="similarity">
    <text evidence="1">Belongs to the DNA polymerase type-Y family.</text>
</comment>